<keyword evidence="5 8" id="KW-1133">Transmembrane helix</keyword>
<dbReference type="InterPro" id="IPR003439">
    <property type="entry name" value="ABC_transporter-like_ATP-bd"/>
</dbReference>
<feature type="transmembrane region" description="Helical" evidence="8">
    <location>
        <begin position="237"/>
        <end position="255"/>
    </location>
</feature>
<dbReference type="PROSITE" id="PS00211">
    <property type="entry name" value="ABC_TRANSPORTER_1"/>
    <property type="match status" value="1"/>
</dbReference>
<dbReference type="InterPro" id="IPR027417">
    <property type="entry name" value="P-loop_NTPase"/>
</dbReference>
<keyword evidence="6 8" id="KW-0472">Membrane</keyword>
<dbReference type="InterPro" id="IPR036640">
    <property type="entry name" value="ABC1_TM_sf"/>
</dbReference>
<evidence type="ECO:0000313" key="12">
    <source>
        <dbReference type="Proteomes" id="UP000277300"/>
    </source>
</evidence>
<dbReference type="PANTHER" id="PTHR24221:SF620">
    <property type="entry name" value="ABC TRANSMEMBRANE TYPE-1 DOMAIN-CONTAINING PROTEIN"/>
    <property type="match status" value="1"/>
</dbReference>
<protein>
    <recommendedName>
        <fullName evidence="9">ABC transporter domain-containing protein</fullName>
    </recommendedName>
</protein>
<dbReference type="Gene3D" id="3.40.50.300">
    <property type="entry name" value="P-loop containing nucleotide triphosphate hydrolases"/>
    <property type="match status" value="2"/>
</dbReference>
<evidence type="ECO:0000313" key="13">
    <source>
        <dbReference type="Proteomes" id="UP000284657"/>
    </source>
</evidence>
<evidence type="ECO:0000256" key="2">
    <source>
        <dbReference type="ARBA" id="ARBA00022692"/>
    </source>
</evidence>
<keyword evidence="2 8" id="KW-0812">Transmembrane</keyword>
<organism evidence="10 12">
    <name type="scientific">Phytophthora kernoviae</name>
    <dbReference type="NCBI Taxonomy" id="325452"/>
    <lineage>
        <taxon>Eukaryota</taxon>
        <taxon>Sar</taxon>
        <taxon>Stramenopiles</taxon>
        <taxon>Oomycota</taxon>
        <taxon>Peronosporomycetes</taxon>
        <taxon>Peronosporales</taxon>
        <taxon>Peronosporaceae</taxon>
        <taxon>Phytophthora</taxon>
    </lineage>
</organism>
<dbReference type="SUPFAM" id="SSF90123">
    <property type="entry name" value="ABC transporter transmembrane region"/>
    <property type="match status" value="1"/>
</dbReference>
<proteinExistence type="predicted"/>
<dbReference type="AlphaFoldDB" id="A0A3F2RL45"/>
<evidence type="ECO:0000256" key="4">
    <source>
        <dbReference type="ARBA" id="ARBA00022840"/>
    </source>
</evidence>
<dbReference type="SUPFAM" id="SSF52540">
    <property type="entry name" value="P-loop containing nucleoside triphosphate hydrolases"/>
    <property type="match status" value="2"/>
</dbReference>
<evidence type="ECO:0000313" key="11">
    <source>
        <dbReference type="EMBL" id="RLN59188.1"/>
    </source>
</evidence>
<evidence type="ECO:0000256" key="5">
    <source>
        <dbReference type="ARBA" id="ARBA00022989"/>
    </source>
</evidence>
<evidence type="ECO:0000256" key="6">
    <source>
        <dbReference type="ARBA" id="ARBA00023136"/>
    </source>
</evidence>
<dbReference type="Gene3D" id="1.20.1560.10">
    <property type="entry name" value="ABC transporter type 1, transmembrane domain"/>
    <property type="match status" value="1"/>
</dbReference>
<reference evidence="12 13" key="1">
    <citation type="submission" date="2018-07" db="EMBL/GenBank/DDBJ databases">
        <title>Genome sequencing of oomycete isolates from Chile give support for New Zealand origin for Phytophthora kernoviae and make available the first Nothophytophthora sp. genome.</title>
        <authorList>
            <person name="Studholme D.J."/>
            <person name="Sanfuentes E."/>
            <person name="Panda P."/>
            <person name="Hill R."/>
            <person name="Sambles C."/>
            <person name="Grant M."/>
            <person name="Williams N.M."/>
            <person name="Mcdougal R.L."/>
        </authorList>
    </citation>
    <scope>NUCLEOTIDE SEQUENCE [LARGE SCALE GENOMIC DNA]</scope>
    <source>
        <strain evidence="10">Chile6</strain>
        <strain evidence="11">Chile7</strain>
    </source>
</reference>
<dbReference type="GO" id="GO:0016887">
    <property type="term" value="F:ATP hydrolysis activity"/>
    <property type="evidence" value="ECO:0007669"/>
    <property type="project" value="InterPro"/>
</dbReference>
<dbReference type="SMART" id="SM00382">
    <property type="entry name" value="AAA"/>
    <property type="match status" value="2"/>
</dbReference>
<dbReference type="Proteomes" id="UP000284657">
    <property type="component" value="Unassembled WGS sequence"/>
</dbReference>
<comment type="subcellular location">
    <subcellularLocation>
        <location evidence="1">Membrane</location>
        <topology evidence="1">Multi-pass membrane protein</topology>
    </subcellularLocation>
</comment>
<feature type="domain" description="ABC transporter" evidence="9">
    <location>
        <begin position="440"/>
        <end position="655"/>
    </location>
</feature>
<evidence type="ECO:0000256" key="1">
    <source>
        <dbReference type="ARBA" id="ARBA00004141"/>
    </source>
</evidence>
<dbReference type="Pfam" id="PF00664">
    <property type="entry name" value="ABC_membrane"/>
    <property type="match status" value="1"/>
</dbReference>
<keyword evidence="4" id="KW-0067">ATP-binding</keyword>
<dbReference type="OrthoDB" id="6500128at2759"/>
<name>A0A3F2RL45_9STRA</name>
<dbReference type="EMBL" id="MBAD02001065">
    <property type="protein sequence ID" value="RLN59188.1"/>
    <property type="molecule type" value="Genomic_DNA"/>
</dbReference>
<evidence type="ECO:0000256" key="3">
    <source>
        <dbReference type="ARBA" id="ARBA00022741"/>
    </source>
</evidence>
<dbReference type="Pfam" id="PF00005">
    <property type="entry name" value="ABC_tran"/>
    <property type="match status" value="2"/>
</dbReference>
<dbReference type="InterPro" id="IPR011527">
    <property type="entry name" value="ABC1_TM_dom"/>
</dbReference>
<dbReference type="InterPro" id="IPR017871">
    <property type="entry name" value="ABC_transporter-like_CS"/>
</dbReference>
<sequence length="658" mass="70825">MHTLLALNAQRRVREKHAIRVRITEHERTTVHGKQAILQSLLTGGLWAMSAVGLWYGGKKVYEAVVGEHGAGKSTLVTLLLRLYEPSQGLILLDGREMTTLDVTWMRAQMGAVTQDLTLFKASIYDNIAMGLVVLRDLGGRNTGQVEERVINAAQRADVHEFIMSLPDGYNTRVGENGAIKLSTQQRQRIALARALIREPKLLMLDEVALSPQELLSRFGGAIGAGSTTMILFTRNVSWMLTLVLVAALPLLLIGETIHTQQQMKVPTGSSLVDGIEAEGAVEVHTNEALRNRQAVVMLGLELSWCSSFETLLQRPLCRLRHKAQLEAVARGFCAVVMVAACALACWLSGVLVHYGDATFRELVHSLLVVTISALSLGIPVAWLSGTDGALQAGSAICTLRDAANAATTANGLAPPPSCESSSEGEQDPIPQSPALRGSVTLHNIHFAYPTRTNALVLDGLSLHIEAGQTVALCGPTGAGKSTVLELIERFYDLLPAAENGGRILLDGVDTRVLDVAWMRAQISFVGSEPTLFLGTIAENIAYGMAAPPSLEAIVAAAEVAHAHAFISRLPDGYATRVGGELQFSPGQRQRIALARSVLQDPRLLLLDEPTRSLGAECEKIAVQQALDTIVAQRVAARPVGTLWSKLMEPTFCKVDNN</sequence>
<evidence type="ECO:0000259" key="9">
    <source>
        <dbReference type="PROSITE" id="PS50893"/>
    </source>
</evidence>
<evidence type="ECO:0000256" key="8">
    <source>
        <dbReference type="SAM" id="Phobius"/>
    </source>
</evidence>
<dbReference type="GO" id="GO:0005524">
    <property type="term" value="F:ATP binding"/>
    <property type="evidence" value="ECO:0007669"/>
    <property type="project" value="UniProtKB-KW"/>
</dbReference>
<gene>
    <name evidence="11" type="ORF">BBJ29_007874</name>
    <name evidence="10" type="ORF">BBP00_00007145</name>
</gene>
<dbReference type="GO" id="GO:0140359">
    <property type="term" value="F:ABC-type transporter activity"/>
    <property type="evidence" value="ECO:0007669"/>
    <property type="project" value="InterPro"/>
</dbReference>
<feature type="domain" description="ABC transporter" evidence="9">
    <location>
        <begin position="21"/>
        <end position="288"/>
    </location>
</feature>
<dbReference type="InterPro" id="IPR039421">
    <property type="entry name" value="Type_1_exporter"/>
</dbReference>
<dbReference type="PROSITE" id="PS50893">
    <property type="entry name" value="ABC_TRANSPORTER_2"/>
    <property type="match status" value="2"/>
</dbReference>
<feature type="transmembrane region" description="Helical" evidence="8">
    <location>
        <begin position="363"/>
        <end position="384"/>
    </location>
</feature>
<feature type="transmembrane region" description="Helical" evidence="8">
    <location>
        <begin position="329"/>
        <end position="351"/>
    </location>
</feature>
<feature type="region of interest" description="Disordered" evidence="7">
    <location>
        <begin position="409"/>
        <end position="433"/>
    </location>
</feature>
<dbReference type="InterPro" id="IPR003593">
    <property type="entry name" value="AAA+_ATPase"/>
</dbReference>
<evidence type="ECO:0000256" key="7">
    <source>
        <dbReference type="SAM" id="MobiDB-lite"/>
    </source>
</evidence>
<accession>A0A3F2RL45</accession>
<dbReference type="Proteomes" id="UP000277300">
    <property type="component" value="Unassembled WGS sequence"/>
</dbReference>
<keyword evidence="3" id="KW-0547">Nucleotide-binding</keyword>
<comment type="caution">
    <text evidence="10">The sequence shown here is derived from an EMBL/GenBank/DDBJ whole genome shotgun (WGS) entry which is preliminary data.</text>
</comment>
<dbReference type="EMBL" id="MBDO02000274">
    <property type="protein sequence ID" value="RLN58169.1"/>
    <property type="molecule type" value="Genomic_DNA"/>
</dbReference>
<dbReference type="GO" id="GO:0016020">
    <property type="term" value="C:membrane"/>
    <property type="evidence" value="ECO:0007669"/>
    <property type="project" value="UniProtKB-SubCell"/>
</dbReference>
<dbReference type="PANTHER" id="PTHR24221">
    <property type="entry name" value="ATP-BINDING CASSETTE SUB-FAMILY B"/>
    <property type="match status" value="1"/>
</dbReference>
<evidence type="ECO:0000313" key="10">
    <source>
        <dbReference type="EMBL" id="RLN58169.1"/>
    </source>
</evidence>